<dbReference type="Gramene" id="OB06G26290.1">
    <property type="protein sequence ID" value="OB06G26290.1"/>
    <property type="gene ID" value="OB06G26290"/>
</dbReference>
<protein>
    <submittedName>
        <fullName evidence="1">Uncharacterized protein</fullName>
    </submittedName>
</protein>
<accession>J3MF35</accession>
<proteinExistence type="predicted"/>
<name>J3MF35_ORYBR</name>
<dbReference type="EnsemblPlants" id="OB06G26290.1">
    <property type="protein sequence ID" value="OB06G26290.1"/>
    <property type="gene ID" value="OB06G26290"/>
</dbReference>
<reference evidence="1" key="2">
    <citation type="submission" date="2013-04" db="UniProtKB">
        <authorList>
            <consortium name="EnsemblPlants"/>
        </authorList>
    </citation>
    <scope>IDENTIFICATION</scope>
</reference>
<dbReference type="Proteomes" id="UP000006038">
    <property type="component" value="Chromosome 6"/>
</dbReference>
<evidence type="ECO:0000313" key="1">
    <source>
        <dbReference type="EnsemblPlants" id="OB06G26290.1"/>
    </source>
</evidence>
<reference evidence="1" key="1">
    <citation type="journal article" date="2013" name="Nat. Commun.">
        <title>Whole-genome sequencing of Oryza brachyantha reveals mechanisms underlying Oryza genome evolution.</title>
        <authorList>
            <person name="Chen J."/>
            <person name="Huang Q."/>
            <person name="Gao D."/>
            <person name="Wang J."/>
            <person name="Lang Y."/>
            <person name="Liu T."/>
            <person name="Li B."/>
            <person name="Bai Z."/>
            <person name="Luis Goicoechea J."/>
            <person name="Liang C."/>
            <person name="Chen C."/>
            <person name="Zhang W."/>
            <person name="Sun S."/>
            <person name="Liao Y."/>
            <person name="Zhang X."/>
            <person name="Yang L."/>
            <person name="Song C."/>
            <person name="Wang M."/>
            <person name="Shi J."/>
            <person name="Liu G."/>
            <person name="Liu J."/>
            <person name="Zhou H."/>
            <person name="Zhou W."/>
            <person name="Yu Q."/>
            <person name="An N."/>
            <person name="Chen Y."/>
            <person name="Cai Q."/>
            <person name="Wang B."/>
            <person name="Liu B."/>
            <person name="Min J."/>
            <person name="Huang Y."/>
            <person name="Wu H."/>
            <person name="Li Z."/>
            <person name="Zhang Y."/>
            <person name="Yin Y."/>
            <person name="Song W."/>
            <person name="Jiang J."/>
            <person name="Jackson S.A."/>
            <person name="Wing R.A."/>
            <person name="Wang J."/>
            <person name="Chen M."/>
        </authorList>
    </citation>
    <scope>NUCLEOTIDE SEQUENCE [LARGE SCALE GENOMIC DNA]</scope>
    <source>
        <strain evidence="1">cv. IRGC 101232</strain>
    </source>
</reference>
<dbReference type="HOGENOM" id="CLU_3017480_0_0_1"/>
<sequence>MEQGCKTELDGMITPGEGSFKQGREAMRAYACVGSSLRWIYRSSDASLRQYWLVPR</sequence>
<keyword evidence="2" id="KW-1185">Reference proteome</keyword>
<evidence type="ECO:0000313" key="2">
    <source>
        <dbReference type="Proteomes" id="UP000006038"/>
    </source>
</evidence>
<dbReference type="AlphaFoldDB" id="J3MF35"/>
<organism evidence="1">
    <name type="scientific">Oryza brachyantha</name>
    <name type="common">malo sina</name>
    <dbReference type="NCBI Taxonomy" id="4533"/>
    <lineage>
        <taxon>Eukaryota</taxon>
        <taxon>Viridiplantae</taxon>
        <taxon>Streptophyta</taxon>
        <taxon>Embryophyta</taxon>
        <taxon>Tracheophyta</taxon>
        <taxon>Spermatophyta</taxon>
        <taxon>Magnoliopsida</taxon>
        <taxon>Liliopsida</taxon>
        <taxon>Poales</taxon>
        <taxon>Poaceae</taxon>
        <taxon>BOP clade</taxon>
        <taxon>Oryzoideae</taxon>
        <taxon>Oryzeae</taxon>
        <taxon>Oryzinae</taxon>
        <taxon>Oryza</taxon>
    </lineage>
</organism>